<evidence type="ECO:0000313" key="2">
    <source>
        <dbReference type="Proteomes" id="UP000186549"/>
    </source>
</evidence>
<organism evidence="1 2">
    <name type="scientific">Bacteroides uniformis</name>
    <dbReference type="NCBI Taxonomy" id="820"/>
    <lineage>
        <taxon>Bacteria</taxon>
        <taxon>Pseudomonadati</taxon>
        <taxon>Bacteroidota</taxon>
        <taxon>Bacteroidia</taxon>
        <taxon>Bacteroidales</taxon>
        <taxon>Bacteroidaceae</taxon>
        <taxon>Bacteroides</taxon>
    </lineage>
</organism>
<dbReference type="Proteomes" id="UP000186549">
    <property type="component" value="Unassembled WGS sequence"/>
</dbReference>
<dbReference type="AlphaFoldDB" id="A0A1Q6HZW2"/>
<proteinExistence type="predicted"/>
<gene>
    <name evidence="1" type="ORF">BHV79_10815</name>
</gene>
<reference evidence="1 2" key="1">
    <citation type="journal article" date="2016" name="Nat. Biotechnol.">
        <title>Measurement of bacterial replication rates in microbial communities.</title>
        <authorList>
            <person name="Brown C.T."/>
            <person name="Olm M.R."/>
            <person name="Thomas B.C."/>
            <person name="Banfield J.F."/>
        </authorList>
    </citation>
    <scope>NUCLEOTIDE SEQUENCE [LARGE SCALE GENOMIC DNA]</scope>
    <source>
        <strain evidence="1">45_41</strain>
    </source>
</reference>
<comment type="caution">
    <text evidence="1">The sequence shown here is derived from an EMBL/GenBank/DDBJ whole genome shotgun (WGS) entry which is preliminary data.</text>
</comment>
<name>A0A1Q6HZW2_BACUN</name>
<evidence type="ECO:0000313" key="1">
    <source>
        <dbReference type="EMBL" id="OKZ32174.1"/>
    </source>
</evidence>
<sequence length="174" mass="19615">MDSTDSLKYKDDTDRSYGVAGMALAAFILDYEKYIASVSVERRGLDAVEFSPDFYMAAAGESISPKASWAHVIEQYQIIASMLISNVMCRSMVRNHAELGISYHDAMLDALCDYAKECQLEADEAEELFDKHYQYLNRAYHNSRLHVAAQRLVDELSSKHTLLHSDLCDILGGF</sequence>
<dbReference type="EMBL" id="MNQU01000235">
    <property type="protein sequence ID" value="OKZ32174.1"/>
    <property type="molecule type" value="Genomic_DNA"/>
</dbReference>
<accession>A0A1Q6HZW2</accession>
<protein>
    <submittedName>
        <fullName evidence="1">Uncharacterized protein</fullName>
    </submittedName>
</protein>